<gene>
    <name evidence="2" type="ORF">BDV95DRAFT_591086</name>
</gene>
<feature type="region of interest" description="Disordered" evidence="1">
    <location>
        <begin position="117"/>
        <end position="172"/>
    </location>
</feature>
<reference evidence="2 3" key="1">
    <citation type="submission" date="2020-01" db="EMBL/GenBank/DDBJ databases">
        <authorList>
            <consortium name="DOE Joint Genome Institute"/>
            <person name="Haridas S."/>
            <person name="Albert R."/>
            <person name="Binder M."/>
            <person name="Bloem J."/>
            <person name="Labutti K."/>
            <person name="Salamov A."/>
            <person name="Andreopoulos B."/>
            <person name="Baker S.E."/>
            <person name="Barry K."/>
            <person name="Bills G."/>
            <person name="Bluhm B.H."/>
            <person name="Cannon C."/>
            <person name="Castanera R."/>
            <person name="Culley D.E."/>
            <person name="Daum C."/>
            <person name="Ezra D."/>
            <person name="Gonzalez J.B."/>
            <person name="Henrissat B."/>
            <person name="Kuo A."/>
            <person name="Liang C."/>
            <person name="Lipzen A."/>
            <person name="Lutzoni F."/>
            <person name="Magnuson J."/>
            <person name="Mondo S."/>
            <person name="Nolan M."/>
            <person name="Ohm R."/>
            <person name="Pangilinan J."/>
            <person name="Park H.-J.H."/>
            <person name="Ramirez L."/>
            <person name="Alfaro M."/>
            <person name="Sun H."/>
            <person name="Tritt A."/>
            <person name="Yoshinaga Y."/>
            <person name="Zwiers L.-H.L."/>
            <person name="Turgeon B.G."/>
            <person name="Goodwin S.B."/>
            <person name="Spatafora J.W."/>
            <person name="Crous P.W."/>
            <person name="Grigoriev I.V."/>
        </authorList>
    </citation>
    <scope>NUCLEOTIDE SEQUENCE [LARGE SCALE GENOMIC DNA]</scope>
    <source>
        <strain evidence="2 3">CBS 611.86</strain>
    </source>
</reference>
<protein>
    <submittedName>
        <fullName evidence="2">Uncharacterized protein</fullName>
    </submittedName>
</protein>
<dbReference type="AlphaFoldDB" id="A0A7C8MAP8"/>
<evidence type="ECO:0000313" key="3">
    <source>
        <dbReference type="Proteomes" id="UP000481861"/>
    </source>
</evidence>
<organism evidence="2 3">
    <name type="scientific">Massariosphaeria phaeospora</name>
    <dbReference type="NCBI Taxonomy" id="100035"/>
    <lineage>
        <taxon>Eukaryota</taxon>
        <taxon>Fungi</taxon>
        <taxon>Dikarya</taxon>
        <taxon>Ascomycota</taxon>
        <taxon>Pezizomycotina</taxon>
        <taxon>Dothideomycetes</taxon>
        <taxon>Pleosporomycetidae</taxon>
        <taxon>Pleosporales</taxon>
        <taxon>Pleosporales incertae sedis</taxon>
        <taxon>Massariosphaeria</taxon>
    </lineage>
</organism>
<feature type="compositionally biased region" description="Polar residues" evidence="1">
    <location>
        <begin position="133"/>
        <end position="144"/>
    </location>
</feature>
<feature type="region of interest" description="Disordered" evidence="1">
    <location>
        <begin position="1"/>
        <end position="24"/>
    </location>
</feature>
<evidence type="ECO:0000313" key="2">
    <source>
        <dbReference type="EMBL" id="KAF2875620.1"/>
    </source>
</evidence>
<dbReference type="EMBL" id="JAADJZ010000004">
    <property type="protein sequence ID" value="KAF2875620.1"/>
    <property type="molecule type" value="Genomic_DNA"/>
</dbReference>
<feature type="region of interest" description="Disordered" evidence="1">
    <location>
        <begin position="53"/>
        <end position="81"/>
    </location>
</feature>
<feature type="compositionally biased region" description="Acidic residues" evidence="1">
    <location>
        <begin position="148"/>
        <end position="161"/>
    </location>
</feature>
<proteinExistence type="predicted"/>
<evidence type="ECO:0000256" key="1">
    <source>
        <dbReference type="SAM" id="MobiDB-lite"/>
    </source>
</evidence>
<feature type="compositionally biased region" description="Basic and acidic residues" evidence="1">
    <location>
        <begin position="63"/>
        <end position="74"/>
    </location>
</feature>
<dbReference type="Proteomes" id="UP000481861">
    <property type="component" value="Unassembled WGS sequence"/>
</dbReference>
<comment type="caution">
    <text evidence="2">The sequence shown here is derived from an EMBL/GenBank/DDBJ whole genome shotgun (WGS) entry which is preliminary data.</text>
</comment>
<sequence length="218" mass="23773">MPTTTITSLSTPLPSQQQQQQQASCASVSASIPYRHLVSRAVTQRLLSPSLDAHHQNHHHDHRGADEVKQRGPEAWEPEEEPWVVRDRRCARERLEGLVRGKGVGFDQFRADVQRAETDASTTLPATRYEAGPQTSMSMSSGGKPNNEEDDGEDDDDDGEEERSGGMGVRLGEGAWGLGMGMGMGMGMGLSAAVVEELLQRQSEQIRLLGEGRGRVVV</sequence>
<name>A0A7C8MAP8_9PLEO</name>
<dbReference type="OrthoDB" id="3684490at2759"/>
<accession>A0A7C8MAP8</accession>
<keyword evidence="3" id="KW-1185">Reference proteome</keyword>